<comment type="catalytic activity">
    <reaction evidence="1">
        <text>adenosylcob(III)inamide + ATP = adenosylcob(III)inamide phosphate + ADP + H(+)</text>
        <dbReference type="Rhea" id="RHEA:15769"/>
        <dbReference type="ChEBI" id="CHEBI:2480"/>
        <dbReference type="ChEBI" id="CHEBI:15378"/>
        <dbReference type="ChEBI" id="CHEBI:30616"/>
        <dbReference type="ChEBI" id="CHEBI:58502"/>
        <dbReference type="ChEBI" id="CHEBI:456216"/>
        <dbReference type="EC" id="2.7.1.156"/>
    </reaction>
</comment>
<dbReference type="NCBIfam" id="NF004469">
    <property type="entry name" value="PRK05800.1"/>
    <property type="match status" value="1"/>
</dbReference>
<comment type="function">
    <text evidence="4">Catalyzes ATP-dependent phosphorylation of adenosylcobinamide and addition of GMP to adenosylcobinamide phosphate.</text>
</comment>
<comment type="pathway">
    <text evidence="5">Cofactor biosynthesis; adenosylcobalamin biosynthesis; adenosylcobalamin from cob(II)yrinate a,c-diamide: step 6/7.</text>
</comment>
<evidence type="ECO:0000313" key="21">
    <source>
        <dbReference type="EMBL" id="QCQ21842.1"/>
    </source>
</evidence>
<evidence type="ECO:0000256" key="19">
    <source>
        <dbReference type="PIRSR" id="PIRSR006135-2"/>
    </source>
</evidence>
<evidence type="ECO:0000256" key="17">
    <source>
        <dbReference type="ARBA" id="ARBA00030571"/>
    </source>
</evidence>
<evidence type="ECO:0000256" key="12">
    <source>
        <dbReference type="ARBA" id="ARBA00022741"/>
    </source>
</evidence>
<evidence type="ECO:0000256" key="9">
    <source>
        <dbReference type="ARBA" id="ARBA00012523"/>
    </source>
</evidence>
<keyword evidence="21" id="KW-0548">Nucleotidyltransferase</keyword>
<dbReference type="EC" id="2.7.7.62" evidence="9"/>
<dbReference type="GO" id="GO:0005524">
    <property type="term" value="F:ATP binding"/>
    <property type="evidence" value="ECO:0007669"/>
    <property type="project" value="UniProtKB-KW"/>
</dbReference>
<feature type="region of interest" description="Disordered" evidence="20">
    <location>
        <begin position="181"/>
        <end position="200"/>
    </location>
</feature>
<dbReference type="AlphaFoldDB" id="A0A4P8L4Z6"/>
<proteinExistence type="inferred from homology"/>
<comment type="catalytic activity">
    <reaction evidence="3">
        <text>adenosylcob(III)inamide + GTP = adenosylcob(III)inamide phosphate + GDP + H(+)</text>
        <dbReference type="Rhea" id="RHEA:15765"/>
        <dbReference type="ChEBI" id="CHEBI:2480"/>
        <dbReference type="ChEBI" id="CHEBI:15378"/>
        <dbReference type="ChEBI" id="CHEBI:37565"/>
        <dbReference type="ChEBI" id="CHEBI:58189"/>
        <dbReference type="ChEBI" id="CHEBI:58502"/>
        <dbReference type="EC" id="2.7.1.156"/>
    </reaction>
</comment>
<evidence type="ECO:0000313" key="22">
    <source>
        <dbReference type="Proteomes" id="UP000298602"/>
    </source>
</evidence>
<evidence type="ECO:0000256" key="15">
    <source>
        <dbReference type="ARBA" id="ARBA00023134"/>
    </source>
</evidence>
<comment type="pathway">
    <text evidence="6">Cofactor biosynthesis; adenosylcobalamin biosynthesis; adenosylcobalamin from cob(II)yrinate a,c-diamide: step 5/7.</text>
</comment>
<dbReference type="GO" id="GO:0009236">
    <property type="term" value="P:cobalamin biosynthetic process"/>
    <property type="evidence" value="ECO:0007669"/>
    <property type="project" value="UniProtKB-UniPathway"/>
</dbReference>
<dbReference type="PANTHER" id="PTHR34848">
    <property type="match status" value="1"/>
</dbReference>
<evidence type="ECO:0000256" key="11">
    <source>
        <dbReference type="ARBA" id="ARBA00022679"/>
    </source>
</evidence>
<dbReference type="GO" id="GO:0008820">
    <property type="term" value="F:cobinamide phosphate guanylyltransferase activity"/>
    <property type="evidence" value="ECO:0007669"/>
    <property type="project" value="UniProtKB-EC"/>
</dbReference>
<feature type="binding site" evidence="19">
    <location>
        <position position="68"/>
    </location>
    <ligand>
        <name>GTP</name>
        <dbReference type="ChEBI" id="CHEBI:37565"/>
    </ligand>
</feature>
<dbReference type="RefSeq" id="WP_137423811.1">
    <property type="nucleotide sequence ID" value="NZ_CP040098.1"/>
</dbReference>
<evidence type="ECO:0000256" key="13">
    <source>
        <dbReference type="ARBA" id="ARBA00022777"/>
    </source>
</evidence>
<feature type="binding site" evidence="19">
    <location>
        <begin position="15"/>
        <end position="22"/>
    </location>
    <ligand>
        <name>GTP</name>
        <dbReference type="ChEBI" id="CHEBI:37565"/>
    </ligand>
</feature>
<accession>A0A4P8L4Z6</accession>
<dbReference type="Pfam" id="PF02283">
    <property type="entry name" value="CobU"/>
    <property type="match status" value="1"/>
</dbReference>
<reference evidence="21 22" key="1">
    <citation type="submission" date="2019-05" db="EMBL/GenBank/DDBJ databases">
        <title>The Complete Genome Sequence of the n-alkane-degrading Desulfoglaeba alkanexedens ALDC reveals multiple alkylsuccinate synthase gene clusters.</title>
        <authorList>
            <person name="Callaghan A.V."/>
            <person name="Davidova I.A."/>
            <person name="Duncan K.E."/>
            <person name="Morris B."/>
            <person name="McInerney M.J."/>
        </authorList>
    </citation>
    <scope>NUCLEOTIDE SEQUENCE [LARGE SCALE GENOMIC DNA]</scope>
    <source>
        <strain evidence="21 22">ALDC</strain>
    </source>
</reference>
<evidence type="ECO:0000256" key="1">
    <source>
        <dbReference type="ARBA" id="ARBA00000312"/>
    </source>
</evidence>
<sequence>MTRPFPFDGPHLVLGGARSGKSRYAESLIAALPPPYVYVATAEIRDREMADRVAEHRSRRGDQWITIECPLELLQTLRRQCPAAHPVLVDCLTLWISNLLLDYGEAEALRHVDRLCELIPSLPFPLVLVSNEVGTGIVPENATARVFRDLAGRTNQRIAAACRSVSYLVAGIPLTIKESGGPFTAPEVPRPESGAPGTSR</sequence>
<keyword evidence="10" id="KW-0169">Cobalamin biosynthesis</keyword>
<gene>
    <name evidence="21" type="primary">cobU</name>
    <name evidence="21" type="ORF">FDQ92_06415</name>
</gene>
<dbReference type="EMBL" id="CP040098">
    <property type="protein sequence ID" value="QCQ21842.1"/>
    <property type="molecule type" value="Genomic_DNA"/>
</dbReference>
<dbReference type="EC" id="2.7.1.156" evidence="8"/>
<dbReference type="PIRSF" id="PIRSF006135">
    <property type="entry name" value="CobU"/>
    <property type="match status" value="1"/>
</dbReference>
<evidence type="ECO:0000256" key="16">
    <source>
        <dbReference type="ARBA" id="ARBA00029570"/>
    </source>
</evidence>
<evidence type="ECO:0000256" key="14">
    <source>
        <dbReference type="ARBA" id="ARBA00022840"/>
    </source>
</evidence>
<dbReference type="OrthoDB" id="9788370at2"/>
<keyword evidence="22" id="KW-1185">Reference proteome</keyword>
<evidence type="ECO:0000256" key="10">
    <source>
        <dbReference type="ARBA" id="ARBA00022573"/>
    </source>
</evidence>
<evidence type="ECO:0000256" key="2">
    <source>
        <dbReference type="ARBA" id="ARBA00000711"/>
    </source>
</evidence>
<name>A0A4P8L4Z6_9BACT</name>
<keyword evidence="13 21" id="KW-0418">Kinase</keyword>
<dbReference type="PANTHER" id="PTHR34848:SF1">
    <property type="entry name" value="BIFUNCTIONAL ADENOSYLCOBALAMIN BIOSYNTHESIS PROTEIN COBU"/>
    <property type="match status" value="1"/>
</dbReference>
<dbReference type="Gene3D" id="3.40.50.300">
    <property type="entry name" value="P-loop containing nucleotide triphosphate hydrolases"/>
    <property type="match status" value="1"/>
</dbReference>
<dbReference type="InterPro" id="IPR027417">
    <property type="entry name" value="P-loop_NTPase"/>
</dbReference>
<dbReference type="CDD" id="cd00544">
    <property type="entry name" value="CobU"/>
    <property type="match status" value="1"/>
</dbReference>
<keyword evidence="12 19" id="KW-0547">Nucleotide-binding</keyword>
<feature type="binding site" evidence="19">
    <location>
        <begin position="57"/>
        <end position="60"/>
    </location>
    <ligand>
        <name>GTP</name>
        <dbReference type="ChEBI" id="CHEBI:37565"/>
    </ligand>
</feature>
<evidence type="ECO:0000256" key="6">
    <source>
        <dbReference type="ARBA" id="ARBA00005159"/>
    </source>
</evidence>
<evidence type="ECO:0000256" key="7">
    <source>
        <dbReference type="ARBA" id="ARBA00007490"/>
    </source>
</evidence>
<keyword evidence="14" id="KW-0067">ATP-binding</keyword>
<organism evidence="21 22">
    <name type="scientific">Desulfoglaeba alkanexedens ALDC</name>
    <dbReference type="NCBI Taxonomy" id="980445"/>
    <lineage>
        <taxon>Bacteria</taxon>
        <taxon>Pseudomonadati</taxon>
        <taxon>Thermodesulfobacteriota</taxon>
        <taxon>Syntrophobacteria</taxon>
        <taxon>Syntrophobacterales</taxon>
        <taxon>Syntrophobacteraceae</taxon>
        <taxon>Desulfoglaeba</taxon>
    </lineage>
</organism>
<feature type="active site" description="GMP-histidine intermediate" evidence="18">
    <location>
        <position position="56"/>
    </location>
</feature>
<evidence type="ECO:0000256" key="3">
    <source>
        <dbReference type="ARBA" id="ARBA00001522"/>
    </source>
</evidence>
<keyword evidence="11 21" id="KW-0808">Transferase</keyword>
<comment type="catalytic activity">
    <reaction evidence="2">
        <text>adenosylcob(III)inamide phosphate + GTP + H(+) = adenosylcob(III)inamide-GDP + diphosphate</text>
        <dbReference type="Rhea" id="RHEA:22712"/>
        <dbReference type="ChEBI" id="CHEBI:15378"/>
        <dbReference type="ChEBI" id="CHEBI:33019"/>
        <dbReference type="ChEBI" id="CHEBI:37565"/>
        <dbReference type="ChEBI" id="CHEBI:58502"/>
        <dbReference type="ChEBI" id="CHEBI:60487"/>
        <dbReference type="EC" id="2.7.7.62"/>
    </reaction>
</comment>
<dbReference type="SUPFAM" id="SSF52540">
    <property type="entry name" value="P-loop containing nucleoside triphosphate hydrolases"/>
    <property type="match status" value="1"/>
</dbReference>
<dbReference type="InterPro" id="IPR003203">
    <property type="entry name" value="CobU/CobP"/>
</dbReference>
<evidence type="ECO:0000256" key="5">
    <source>
        <dbReference type="ARBA" id="ARBA00004692"/>
    </source>
</evidence>
<feature type="binding site" evidence="19">
    <location>
        <begin position="40"/>
        <end position="42"/>
    </location>
    <ligand>
        <name>GTP</name>
        <dbReference type="ChEBI" id="CHEBI:37565"/>
    </ligand>
</feature>
<keyword evidence="15 19" id="KW-0342">GTP-binding</keyword>
<dbReference type="UniPathway" id="UPA00148">
    <property type="reaction ID" value="UER00236"/>
</dbReference>
<comment type="similarity">
    <text evidence="7">Belongs to the CobU/CobP family.</text>
</comment>
<dbReference type="GO" id="GO:0043752">
    <property type="term" value="F:adenosylcobinamide kinase activity"/>
    <property type="evidence" value="ECO:0007669"/>
    <property type="project" value="UniProtKB-EC"/>
</dbReference>
<feature type="binding site" evidence="19">
    <location>
        <position position="90"/>
    </location>
    <ligand>
        <name>GTP</name>
        <dbReference type="ChEBI" id="CHEBI:37565"/>
    </ligand>
</feature>
<reference evidence="21 22" key="2">
    <citation type="submission" date="2019-05" db="EMBL/GenBank/DDBJ databases">
        <authorList>
            <person name="Suflita J.M."/>
            <person name="Marks C.R."/>
        </authorList>
    </citation>
    <scope>NUCLEOTIDE SEQUENCE [LARGE SCALE GENOMIC DNA]</scope>
    <source>
        <strain evidence="21 22">ALDC</strain>
    </source>
</reference>
<evidence type="ECO:0000256" key="4">
    <source>
        <dbReference type="ARBA" id="ARBA00003889"/>
    </source>
</evidence>
<dbReference type="Proteomes" id="UP000298602">
    <property type="component" value="Chromosome"/>
</dbReference>
<dbReference type="KEGG" id="dax:FDQ92_06415"/>
<evidence type="ECO:0000256" key="18">
    <source>
        <dbReference type="PIRSR" id="PIRSR006135-1"/>
    </source>
</evidence>
<evidence type="ECO:0000256" key="20">
    <source>
        <dbReference type="SAM" id="MobiDB-lite"/>
    </source>
</evidence>
<evidence type="ECO:0000256" key="8">
    <source>
        <dbReference type="ARBA" id="ARBA00012016"/>
    </source>
</evidence>
<protein>
    <recommendedName>
        <fullName evidence="16">Adenosylcobinamide kinase</fullName>
        <ecNumber evidence="8">2.7.1.156</ecNumber>
        <ecNumber evidence="9">2.7.7.62</ecNumber>
    </recommendedName>
    <alternativeName>
        <fullName evidence="17">Adenosylcobinamide-phosphate guanylyltransferase</fullName>
    </alternativeName>
</protein>
<dbReference type="GO" id="GO:0005525">
    <property type="term" value="F:GTP binding"/>
    <property type="evidence" value="ECO:0007669"/>
    <property type="project" value="UniProtKB-KW"/>
</dbReference>